<dbReference type="InterPro" id="IPR024370">
    <property type="entry name" value="PBP_domain"/>
</dbReference>
<proteinExistence type="inferred from homology"/>
<dbReference type="SUPFAM" id="SSF53850">
    <property type="entry name" value="Periplasmic binding protein-like II"/>
    <property type="match status" value="1"/>
</dbReference>
<dbReference type="InterPro" id="IPR050811">
    <property type="entry name" value="Phosphate_ABC_transporter"/>
</dbReference>
<keyword evidence="2 4" id="KW-0813">Transport</keyword>
<feature type="chain" id="PRO_5044979742" description="Phosphate-binding protein" evidence="4">
    <location>
        <begin position="22"/>
        <end position="275"/>
    </location>
</feature>
<protein>
    <recommendedName>
        <fullName evidence="4">Phosphate-binding protein</fullName>
    </recommendedName>
</protein>
<evidence type="ECO:0000313" key="7">
    <source>
        <dbReference type="Proteomes" id="UP000240989"/>
    </source>
</evidence>
<comment type="function">
    <text evidence="4">Involved in the system for phosphate transport across the cytoplasmic membrane.</text>
</comment>
<name>A0ABX5H429_PHOAN</name>
<accession>A0ABX5H429</accession>
<organism evidence="6 7">
    <name type="scientific">Photobacterium angustum</name>
    <dbReference type="NCBI Taxonomy" id="661"/>
    <lineage>
        <taxon>Bacteria</taxon>
        <taxon>Pseudomonadati</taxon>
        <taxon>Pseudomonadota</taxon>
        <taxon>Gammaproteobacteria</taxon>
        <taxon>Vibrionales</taxon>
        <taxon>Vibrionaceae</taxon>
        <taxon>Photobacterium</taxon>
    </lineage>
</organism>
<reference evidence="6 7" key="1">
    <citation type="submission" date="2018-01" db="EMBL/GenBank/DDBJ databases">
        <title>Whole genome sequencing of Histamine producing bacteria.</title>
        <authorList>
            <person name="Butler K."/>
        </authorList>
    </citation>
    <scope>NUCLEOTIDE SEQUENCE [LARGE SCALE GENOMIC DNA]</scope>
    <source>
        <strain evidence="6 7">A6-1</strain>
    </source>
</reference>
<comment type="similarity">
    <text evidence="1 4">Belongs to the PstS family.</text>
</comment>
<keyword evidence="4" id="KW-0592">Phosphate transport</keyword>
<keyword evidence="4" id="KW-0574">Periplasm</keyword>
<keyword evidence="4" id="KW-0964">Secreted</keyword>
<evidence type="ECO:0000256" key="1">
    <source>
        <dbReference type="ARBA" id="ARBA00008725"/>
    </source>
</evidence>
<dbReference type="Proteomes" id="UP000240989">
    <property type="component" value="Unassembled WGS sequence"/>
</dbReference>
<dbReference type="PANTHER" id="PTHR30570">
    <property type="entry name" value="PERIPLASMIC PHOSPHATE BINDING COMPONENT OF PHOSPHATE ABC TRANSPORTER"/>
    <property type="match status" value="1"/>
</dbReference>
<feature type="domain" description="PBP" evidence="5">
    <location>
        <begin position="21"/>
        <end position="257"/>
    </location>
</feature>
<evidence type="ECO:0000313" key="6">
    <source>
        <dbReference type="EMBL" id="PSX10446.1"/>
    </source>
</evidence>
<dbReference type="Gene3D" id="3.40.190.10">
    <property type="entry name" value="Periplasmic binding protein-like II"/>
    <property type="match status" value="2"/>
</dbReference>
<comment type="caution">
    <text evidence="6">The sequence shown here is derived from an EMBL/GenBank/DDBJ whole genome shotgun (WGS) entry which is preliminary data.</text>
</comment>
<dbReference type="CDD" id="cd13653">
    <property type="entry name" value="PBP2_phosphate_like_1"/>
    <property type="match status" value="1"/>
</dbReference>
<gene>
    <name evidence="6" type="ORF">C0W27_10460</name>
</gene>
<dbReference type="EMBL" id="PYOU01000007">
    <property type="protein sequence ID" value="PSX10446.1"/>
    <property type="molecule type" value="Genomic_DNA"/>
</dbReference>
<evidence type="ECO:0000256" key="3">
    <source>
        <dbReference type="ARBA" id="ARBA00022729"/>
    </source>
</evidence>
<evidence type="ECO:0000259" key="5">
    <source>
        <dbReference type="Pfam" id="PF12849"/>
    </source>
</evidence>
<keyword evidence="3 4" id="KW-0732">Signal</keyword>
<evidence type="ECO:0000256" key="4">
    <source>
        <dbReference type="RuleBase" id="RU367119"/>
    </source>
</evidence>
<feature type="signal peptide" evidence="4">
    <location>
        <begin position="1"/>
        <end position="21"/>
    </location>
</feature>
<dbReference type="InterPro" id="IPR011862">
    <property type="entry name" value="Phos-bd"/>
</dbReference>
<evidence type="ECO:0000256" key="2">
    <source>
        <dbReference type="ARBA" id="ARBA00022448"/>
    </source>
</evidence>
<dbReference type="NCBIfam" id="TIGR02136">
    <property type="entry name" value="ptsS_2"/>
    <property type="match status" value="1"/>
</dbReference>
<comment type="subcellular location">
    <subcellularLocation>
        <location evidence="4">Periplasm</location>
    </subcellularLocation>
    <subcellularLocation>
        <location evidence="4">Secreted</location>
    </subcellularLocation>
</comment>
<dbReference type="RefSeq" id="WP_045151599.1">
    <property type="nucleotide sequence ID" value="NZ_JZSW01000002.1"/>
</dbReference>
<dbReference type="PANTHER" id="PTHR30570:SF1">
    <property type="entry name" value="PHOSPHATE-BINDING PROTEIN PSTS"/>
    <property type="match status" value="1"/>
</dbReference>
<keyword evidence="7" id="KW-1185">Reference proteome</keyword>
<dbReference type="Pfam" id="PF12849">
    <property type="entry name" value="PBP_like_2"/>
    <property type="match status" value="1"/>
</dbReference>
<sequence length="275" mass="29536">MLKTVIRLLALGVCISFSVQAKETVTVVGSTSVSHIMDVLADTYSSTHKDTTIEVQGIGSTAGINAVKQGAAEIGMSSRVISSAELDDNYKAITIAHDGIALVVNKANPLTNLTREQLIGIYQGKITNWKSINGKDLDMAVVSRENASGSRFSFEHFMGLTKQVSGFTVSNISPRVLVVSTNGMVKSLVSRNEHAIGYVSLGSVDDSVKALSYDNVLPTAANIESGEYKIARPFLLMFKQKGLANDAQQFIKFVLSNQAQSIIKDKGYVAIDKKA</sequence>